<dbReference type="PROSITE" id="PS50054">
    <property type="entry name" value="TYR_PHOSPHATASE_DUAL"/>
    <property type="match status" value="1"/>
</dbReference>
<dbReference type="Pfam" id="PF00782">
    <property type="entry name" value="DSPc"/>
    <property type="match status" value="1"/>
</dbReference>
<dbReference type="PANTHER" id="PTHR45848">
    <property type="entry name" value="DUAL SPECIFICITY PROTEIN PHOSPHATASE 12 FAMILY MEMBER"/>
    <property type="match status" value="1"/>
</dbReference>
<evidence type="ECO:0000313" key="7">
    <source>
        <dbReference type="EMBL" id="KAK0624902.1"/>
    </source>
</evidence>
<evidence type="ECO:0000313" key="8">
    <source>
        <dbReference type="Proteomes" id="UP001174934"/>
    </source>
</evidence>
<protein>
    <recommendedName>
        <fullName evidence="2">protein-tyrosine-phosphatase</fullName>
        <ecNumber evidence="2">3.1.3.48</ecNumber>
    </recommendedName>
</protein>
<feature type="domain" description="Tyrosine-protein phosphatase" evidence="5">
    <location>
        <begin position="10"/>
        <end position="160"/>
    </location>
</feature>
<keyword evidence="8" id="KW-1185">Reference proteome</keyword>
<comment type="caution">
    <text evidence="7">The sequence shown here is derived from an EMBL/GenBank/DDBJ whole genome shotgun (WGS) entry which is preliminary data.</text>
</comment>
<dbReference type="AlphaFoldDB" id="A0AA39X095"/>
<evidence type="ECO:0000256" key="3">
    <source>
        <dbReference type="ARBA" id="ARBA00022801"/>
    </source>
</evidence>
<dbReference type="InterPro" id="IPR000340">
    <property type="entry name" value="Dual-sp_phosphatase_cat-dom"/>
</dbReference>
<evidence type="ECO:0000256" key="4">
    <source>
        <dbReference type="ARBA" id="ARBA00022912"/>
    </source>
</evidence>
<dbReference type="GO" id="GO:0004725">
    <property type="term" value="F:protein tyrosine phosphatase activity"/>
    <property type="evidence" value="ECO:0007669"/>
    <property type="project" value="UniProtKB-EC"/>
</dbReference>
<dbReference type="PROSITE" id="PS00383">
    <property type="entry name" value="TYR_PHOSPHATASE_1"/>
    <property type="match status" value="1"/>
</dbReference>
<dbReference type="EMBL" id="JAULSR010000003">
    <property type="protein sequence ID" value="KAK0624902.1"/>
    <property type="molecule type" value="Genomic_DNA"/>
</dbReference>
<evidence type="ECO:0000256" key="1">
    <source>
        <dbReference type="ARBA" id="ARBA00008601"/>
    </source>
</evidence>
<dbReference type="InterPro" id="IPR000387">
    <property type="entry name" value="Tyr_Pase_dom"/>
</dbReference>
<evidence type="ECO:0000259" key="5">
    <source>
        <dbReference type="PROSITE" id="PS50054"/>
    </source>
</evidence>
<proteinExistence type="inferred from homology"/>
<dbReference type="InterPro" id="IPR029021">
    <property type="entry name" value="Prot-tyrosine_phosphatase-like"/>
</dbReference>
<gene>
    <name evidence="7" type="ORF">B0T17DRAFT_256009</name>
</gene>
<reference evidence="7" key="1">
    <citation type="submission" date="2023-06" db="EMBL/GenBank/DDBJ databases">
        <title>Genome-scale phylogeny and comparative genomics of the fungal order Sordariales.</title>
        <authorList>
            <consortium name="Lawrence Berkeley National Laboratory"/>
            <person name="Hensen N."/>
            <person name="Bonometti L."/>
            <person name="Westerberg I."/>
            <person name="Brannstrom I.O."/>
            <person name="Guillou S."/>
            <person name="Cros-Aarteil S."/>
            <person name="Calhoun S."/>
            <person name="Haridas S."/>
            <person name="Kuo A."/>
            <person name="Mondo S."/>
            <person name="Pangilinan J."/>
            <person name="Riley R."/>
            <person name="LaButti K."/>
            <person name="Andreopoulos B."/>
            <person name="Lipzen A."/>
            <person name="Chen C."/>
            <person name="Yanf M."/>
            <person name="Daum C."/>
            <person name="Ng V."/>
            <person name="Clum A."/>
            <person name="Steindorff A."/>
            <person name="Ohm R."/>
            <person name="Martin F."/>
            <person name="Silar P."/>
            <person name="Natvig D."/>
            <person name="Lalanne C."/>
            <person name="Gautier V."/>
            <person name="Ament-velasquez S.L."/>
            <person name="Kruys A."/>
            <person name="Hutchinson M.I."/>
            <person name="Powell A.J."/>
            <person name="Barry K."/>
            <person name="Miller A.N."/>
            <person name="Grigoriev I.V."/>
            <person name="Debuchy R."/>
            <person name="Gladieux P."/>
            <person name="Thoren M.H."/>
            <person name="Johannesson H."/>
        </authorList>
    </citation>
    <scope>NUCLEOTIDE SEQUENCE</scope>
    <source>
        <strain evidence="7">SMH3391-2</strain>
    </source>
</reference>
<dbReference type="GO" id="GO:0008138">
    <property type="term" value="F:protein tyrosine/serine/threonine phosphatase activity"/>
    <property type="evidence" value="ECO:0007669"/>
    <property type="project" value="TreeGrafter"/>
</dbReference>
<keyword evidence="3" id="KW-0378">Hydrolase</keyword>
<sequence length="202" mass="23324">MVAPKSFRDNPPITKIDDGLYLGGSVASKTAQILQDNNIKAVVSVTNMVWAQWRQSWYKEIIPESHRLFVPCRDSMTHDMLPDLARICDFIARHRSTGSNVLVHCHMGVSRSAMVVLAYLMRTDRWPLNLVMDWVEDERRIGPNQNFEEQLKVWGRVNYKIWADSEEKVPKPEYAAFLETRAKRLRESGQTGDEPVPIHFLT</sequence>
<dbReference type="InterPro" id="IPR016130">
    <property type="entry name" value="Tyr_Pase_AS"/>
</dbReference>
<comment type="similarity">
    <text evidence="1">Belongs to the protein-tyrosine phosphatase family. Non-receptor class dual specificity subfamily.</text>
</comment>
<dbReference type="SMART" id="SM00195">
    <property type="entry name" value="DSPc"/>
    <property type="match status" value="1"/>
</dbReference>
<evidence type="ECO:0000259" key="6">
    <source>
        <dbReference type="PROSITE" id="PS50056"/>
    </source>
</evidence>
<keyword evidence="4" id="KW-0904">Protein phosphatase</keyword>
<accession>A0AA39X095</accession>
<feature type="domain" description="Tyrosine specific protein phosphatases" evidence="6">
    <location>
        <begin position="82"/>
        <end position="139"/>
    </location>
</feature>
<organism evidence="7 8">
    <name type="scientific">Bombardia bombarda</name>
    <dbReference type="NCBI Taxonomy" id="252184"/>
    <lineage>
        <taxon>Eukaryota</taxon>
        <taxon>Fungi</taxon>
        <taxon>Dikarya</taxon>
        <taxon>Ascomycota</taxon>
        <taxon>Pezizomycotina</taxon>
        <taxon>Sordariomycetes</taxon>
        <taxon>Sordariomycetidae</taxon>
        <taxon>Sordariales</taxon>
        <taxon>Lasiosphaeriaceae</taxon>
        <taxon>Bombardia</taxon>
    </lineage>
</organism>
<dbReference type="Gene3D" id="3.90.190.10">
    <property type="entry name" value="Protein tyrosine phosphatase superfamily"/>
    <property type="match status" value="1"/>
</dbReference>
<dbReference type="PANTHER" id="PTHR45848:SF4">
    <property type="entry name" value="DUAL SPECIFICITY PROTEIN PHOSPHATASE 12"/>
    <property type="match status" value="1"/>
</dbReference>
<dbReference type="InterPro" id="IPR020422">
    <property type="entry name" value="TYR_PHOSPHATASE_DUAL_dom"/>
</dbReference>
<evidence type="ECO:0000256" key="2">
    <source>
        <dbReference type="ARBA" id="ARBA00013064"/>
    </source>
</evidence>
<dbReference type="EC" id="3.1.3.48" evidence="2"/>
<dbReference type="CDD" id="cd14498">
    <property type="entry name" value="DSP"/>
    <property type="match status" value="1"/>
</dbReference>
<dbReference type="Proteomes" id="UP001174934">
    <property type="component" value="Unassembled WGS sequence"/>
</dbReference>
<dbReference type="PROSITE" id="PS50056">
    <property type="entry name" value="TYR_PHOSPHATASE_2"/>
    <property type="match status" value="1"/>
</dbReference>
<name>A0AA39X095_9PEZI</name>
<dbReference type="SUPFAM" id="SSF52799">
    <property type="entry name" value="(Phosphotyrosine protein) phosphatases II"/>
    <property type="match status" value="1"/>
</dbReference>